<dbReference type="Proteomes" id="UP000238045">
    <property type="component" value="Unassembled WGS sequence"/>
</dbReference>
<dbReference type="EMBL" id="PCQL01000023">
    <property type="protein sequence ID" value="PRC14323.1"/>
    <property type="molecule type" value="Genomic_DNA"/>
</dbReference>
<name>A0A2S9EGR8_9PSED</name>
<evidence type="ECO:0000313" key="2">
    <source>
        <dbReference type="Proteomes" id="UP000238045"/>
    </source>
</evidence>
<sequence>MISGSLGQHGKFRLWRNLCSASPDTHDLVLEAMMPRGARVLYGMLGIHSLSTVNEDVIVDERRTTISLFSKNEDFLIAGFESVYIGMPEHYVSATMAGFKRASTEGAEVELNRLRIFYSAYGNVSSSEVFFEKIGFALVRLFAGSHKFQCEQTISSMLEEALK</sequence>
<organism evidence="1 2">
    <name type="scientific">Pseudomonas poae</name>
    <dbReference type="NCBI Taxonomy" id="200451"/>
    <lineage>
        <taxon>Bacteria</taxon>
        <taxon>Pseudomonadati</taxon>
        <taxon>Pseudomonadota</taxon>
        <taxon>Gammaproteobacteria</taxon>
        <taxon>Pseudomonadales</taxon>
        <taxon>Pseudomonadaceae</taxon>
        <taxon>Pseudomonas</taxon>
    </lineage>
</organism>
<accession>A0A2S9EGR8</accession>
<evidence type="ECO:0000313" key="1">
    <source>
        <dbReference type="EMBL" id="PRC14323.1"/>
    </source>
</evidence>
<dbReference type="AlphaFoldDB" id="A0A2S9EGR8"/>
<protein>
    <submittedName>
        <fullName evidence="1">Uncharacterized protein</fullName>
    </submittedName>
</protein>
<keyword evidence="2" id="KW-1185">Reference proteome</keyword>
<proteinExistence type="predicted"/>
<gene>
    <name evidence="1" type="ORF">CQZ99_19735</name>
</gene>
<reference evidence="1 2" key="1">
    <citation type="submission" date="2017-09" db="EMBL/GenBank/DDBJ databases">
        <title>Genomic, metabolic, and phenotypic characteristics of bacterial isolates from the natural microbiome of the model nematode Caenorhabditis elegans.</title>
        <authorList>
            <person name="Zimmermann J."/>
            <person name="Obeng N."/>
            <person name="Yang W."/>
            <person name="Obeng O."/>
            <person name="Kissoyan K."/>
            <person name="Pees B."/>
            <person name="Dirksen P."/>
            <person name="Hoppner M."/>
            <person name="Franke A."/>
            <person name="Rosenstiel P."/>
            <person name="Leippe M."/>
            <person name="Dierking K."/>
            <person name="Kaleta C."/>
            <person name="Schulenburg H."/>
        </authorList>
    </citation>
    <scope>NUCLEOTIDE SEQUENCE [LARGE SCALE GENOMIC DNA]</scope>
    <source>
        <strain evidence="1 2">MYb117</strain>
    </source>
</reference>
<comment type="caution">
    <text evidence="1">The sequence shown here is derived from an EMBL/GenBank/DDBJ whole genome shotgun (WGS) entry which is preliminary data.</text>
</comment>